<evidence type="ECO:0000256" key="2">
    <source>
        <dbReference type="ARBA" id="ARBA00010015"/>
    </source>
</evidence>
<dbReference type="FunCoup" id="A7TRT3">
    <property type="interactions" value="957"/>
</dbReference>
<dbReference type="GO" id="GO:1905348">
    <property type="term" value="C:endonuclease complex"/>
    <property type="evidence" value="ECO:0007669"/>
    <property type="project" value="EnsemblFungi"/>
</dbReference>
<evidence type="ECO:0000313" key="12">
    <source>
        <dbReference type="EMBL" id="EDO15027.1"/>
    </source>
</evidence>
<dbReference type="GO" id="GO:0000715">
    <property type="term" value="P:nucleotide-excision repair, DNA damage recognition"/>
    <property type="evidence" value="ECO:0007669"/>
    <property type="project" value="EnsemblFungi"/>
</dbReference>
<dbReference type="GO" id="GO:0000736">
    <property type="term" value="P:double-strand break repair via single-strand annealing, removal of nonhomologous ends"/>
    <property type="evidence" value="ECO:0007669"/>
    <property type="project" value="EnsemblFungi"/>
</dbReference>
<sequence length="1062" mass="122028">MSQLFVQDDSDDEGLQDELSRQIKELKELQEKILVEEPKVGSGVDVVDETSQSEKKKTEKVEEEEDKVLYPLIPNDKYEYDDKKPDINDIRSVNINLSLPLSFQQQVVENALVSNDPLVILGKGLGMMSIVSNLLHILATPTKLDGKLKRSLVLVLNATQSDNQRIGEELQELFWLSDDDDDNNLSKNGNISSDQNGNENPRSFNVVTADSLSVEKRSKLYLSGGIISVTSRILIVDLLSGIIHPNRITGIVVLNVENLRHYSNESFIIEIFRSKNKWGFLKGFSESPESFVMEFSPLMRKMKDLKFKNVLLWPRFRVEISSCLNDILKQKSQKVIEIKVSLTNSMSQIQFGLIECLKKCIAELIRKNSELALDWWNIENALDLNFQRSIDSVMVPNWHRISFESKQLVKDIRFLRHLMKLLVTSDSVTFYEELQLSLEANKPSISRKYTESPWLMATESQLVISHSRKRIYDNERYQLEEQPKWEQVLSILEDISYQRNISKKNGPTLIACSDPATCRQITSVLAYSNRKDGIKNLMNQKLNLYRYRKEENKRLLKEANDKETQDTKEIVVSTAFVKEEVVSKRRRTRGAATVAAVERLRNAGAGEDIENIIDDYDVSWDEMSRVIDEEVLGSDEYIKYSNEAEDEAFESDTETAETCFSAARTSKEVWEKVKNDYHYINCNDQIIVDCFANLNDETALQEVMPSHIIMYEPDLTFVRNLEIYRAINHEQAPVIYFMYYGDSIEEQRHLTAIKKEKDAFTKLIRENAMLAQHFETEGDLSHYKNLADRKLQLSRLRNTSTRIAGGQNLLHEVTQDVVIVDSREFNASLPGLLYRYGVCVIPCMLTVGDYIITPDICIERKSVADLIGSFLNNRLESQCKKMAKYYKFPTLLIEFDEDQSFSLEPFAEKRSYRRNESSTVHQISSTLSQFEIQMKLSKLALKFPNLKIIWSSSPLQTVNIILELKLGRSQPDPSVSMALGVSKNSRSQPTSVKTNNETNDELYKTLLDIPGLSKVDYFSIRKKVKKFSVLKKLSKEDLTNLVDDEGLAQKIFNFLNIQEDEI</sequence>
<evidence type="ECO:0000256" key="6">
    <source>
        <dbReference type="ARBA" id="ARBA00022801"/>
    </source>
</evidence>
<dbReference type="RefSeq" id="XP_001642885.1">
    <property type="nucleotide sequence ID" value="XM_001642835.1"/>
</dbReference>
<dbReference type="AlphaFoldDB" id="A7TRT3"/>
<dbReference type="NCBIfam" id="TIGR00596">
    <property type="entry name" value="rad1"/>
    <property type="match status" value="1"/>
</dbReference>
<keyword evidence="3" id="KW-0540">Nuclease</keyword>
<dbReference type="InterPro" id="IPR010994">
    <property type="entry name" value="RuvA_2-like"/>
</dbReference>
<dbReference type="SUPFAM" id="SSF47781">
    <property type="entry name" value="RuvA domain 2-like"/>
    <property type="match status" value="1"/>
</dbReference>
<reference evidence="12 13" key="1">
    <citation type="journal article" date="2007" name="Proc. Natl. Acad. Sci. U.S.A.">
        <title>Independent sorting-out of thousands of duplicated gene pairs in two yeast species descended from a whole-genome duplication.</title>
        <authorList>
            <person name="Scannell D.R."/>
            <person name="Frank A.C."/>
            <person name="Conant G.C."/>
            <person name="Byrne K.P."/>
            <person name="Woolfit M."/>
            <person name="Wolfe K.H."/>
        </authorList>
    </citation>
    <scope>NUCLEOTIDE SEQUENCE [LARGE SCALE GENOMIC DNA]</scope>
    <source>
        <strain evidence="13">ATCC 22028 / DSM 70294 / BCRC 21397 / CBS 2163 / NBRC 10782 / NRRL Y-8283 / UCD 57-17</strain>
    </source>
</reference>
<dbReference type="OrthoDB" id="361020at2759"/>
<dbReference type="Gene3D" id="3.40.50.10130">
    <property type="match status" value="1"/>
</dbReference>
<dbReference type="PANTHER" id="PTHR10150:SF0">
    <property type="entry name" value="DNA REPAIR ENDONUCLEASE XPF"/>
    <property type="match status" value="1"/>
</dbReference>
<keyword evidence="8" id="KW-0234">DNA repair</keyword>
<dbReference type="GO" id="GO:0003697">
    <property type="term" value="F:single-stranded DNA binding"/>
    <property type="evidence" value="ECO:0007669"/>
    <property type="project" value="EnsemblFungi"/>
</dbReference>
<dbReference type="SMART" id="SM00891">
    <property type="entry name" value="ERCC4"/>
    <property type="match status" value="1"/>
</dbReference>
<feature type="region of interest" description="Disordered" evidence="10">
    <location>
        <begin position="42"/>
        <end position="64"/>
    </location>
</feature>
<dbReference type="GO" id="GO:0000710">
    <property type="term" value="P:meiotic mismatch repair"/>
    <property type="evidence" value="ECO:0007669"/>
    <property type="project" value="EnsemblFungi"/>
</dbReference>
<evidence type="ECO:0000256" key="9">
    <source>
        <dbReference type="ARBA" id="ARBA00023242"/>
    </source>
</evidence>
<dbReference type="GO" id="GO:0000712">
    <property type="term" value="P:resolution of meiotic recombination intermediates"/>
    <property type="evidence" value="ECO:0007669"/>
    <property type="project" value="TreeGrafter"/>
</dbReference>
<dbReference type="Pfam" id="PF02732">
    <property type="entry name" value="ERCC4"/>
    <property type="match status" value="1"/>
</dbReference>
<dbReference type="FunFam" id="3.40.50.10130:FF:000009">
    <property type="entry name" value="UV endonuclease"/>
    <property type="match status" value="1"/>
</dbReference>
<dbReference type="GeneID" id="5543071"/>
<dbReference type="SUPFAM" id="SSF52980">
    <property type="entry name" value="Restriction endonuclease-like"/>
    <property type="match status" value="1"/>
</dbReference>
<dbReference type="GO" id="GO:0003684">
    <property type="term" value="F:damaged DNA binding"/>
    <property type="evidence" value="ECO:0007669"/>
    <property type="project" value="TreeGrafter"/>
</dbReference>
<dbReference type="EMBL" id="DS480487">
    <property type="protein sequence ID" value="EDO15027.1"/>
    <property type="molecule type" value="Genomic_DNA"/>
</dbReference>
<name>A7TRT3_VANPO</name>
<evidence type="ECO:0000256" key="1">
    <source>
        <dbReference type="ARBA" id="ARBA00004123"/>
    </source>
</evidence>
<dbReference type="PhylomeDB" id="A7TRT3"/>
<dbReference type="CDD" id="cd20078">
    <property type="entry name" value="XPF_nuclease_XPF_euk"/>
    <property type="match status" value="1"/>
</dbReference>
<dbReference type="GO" id="GO:0000724">
    <property type="term" value="P:double-strand break repair via homologous recombination"/>
    <property type="evidence" value="ECO:0007669"/>
    <property type="project" value="TreeGrafter"/>
</dbReference>
<dbReference type="GO" id="GO:0000014">
    <property type="term" value="F:single-stranded DNA endodeoxyribonuclease activity"/>
    <property type="evidence" value="ECO:0007669"/>
    <property type="project" value="EnsemblFungi"/>
</dbReference>
<dbReference type="PANTHER" id="PTHR10150">
    <property type="entry name" value="DNA REPAIR ENDONUCLEASE XPF"/>
    <property type="match status" value="1"/>
</dbReference>
<dbReference type="HOGENOM" id="CLU_002265_2_0_1"/>
<dbReference type="GO" id="GO:0000110">
    <property type="term" value="C:nucleotide-excision repair factor 1 complex"/>
    <property type="evidence" value="ECO:0007669"/>
    <property type="project" value="EnsemblFungi"/>
</dbReference>
<evidence type="ECO:0000256" key="8">
    <source>
        <dbReference type="ARBA" id="ARBA00023204"/>
    </source>
</evidence>
<organism evidence="13">
    <name type="scientific">Vanderwaltozyma polyspora (strain ATCC 22028 / DSM 70294 / BCRC 21397 / CBS 2163 / NBRC 10782 / NRRL Y-8283 / UCD 57-17)</name>
    <name type="common">Kluyveromyces polysporus</name>
    <dbReference type="NCBI Taxonomy" id="436907"/>
    <lineage>
        <taxon>Eukaryota</taxon>
        <taxon>Fungi</taxon>
        <taxon>Dikarya</taxon>
        <taxon>Ascomycota</taxon>
        <taxon>Saccharomycotina</taxon>
        <taxon>Saccharomycetes</taxon>
        <taxon>Saccharomycetales</taxon>
        <taxon>Saccharomycetaceae</taxon>
        <taxon>Vanderwaltozyma</taxon>
    </lineage>
</organism>
<accession>A7TRT3</accession>
<evidence type="ECO:0000313" key="13">
    <source>
        <dbReference type="Proteomes" id="UP000000267"/>
    </source>
</evidence>
<keyword evidence="5" id="KW-0227">DNA damage</keyword>
<evidence type="ECO:0000256" key="3">
    <source>
        <dbReference type="ARBA" id="ARBA00022722"/>
    </source>
</evidence>
<proteinExistence type="inferred from homology"/>
<evidence type="ECO:0000256" key="10">
    <source>
        <dbReference type="SAM" id="MobiDB-lite"/>
    </source>
</evidence>
<dbReference type="GO" id="GO:1901255">
    <property type="term" value="P:nucleotide-excision repair involved in interstrand cross-link repair"/>
    <property type="evidence" value="ECO:0007669"/>
    <property type="project" value="TreeGrafter"/>
</dbReference>
<dbReference type="Proteomes" id="UP000000267">
    <property type="component" value="Unassembled WGS sequence"/>
</dbReference>
<evidence type="ECO:0000256" key="7">
    <source>
        <dbReference type="ARBA" id="ARBA00023125"/>
    </source>
</evidence>
<keyword evidence="6" id="KW-0378">Hydrolase</keyword>
<keyword evidence="9" id="KW-0539">Nucleus</keyword>
<keyword evidence="7" id="KW-0238">DNA-binding</keyword>
<protein>
    <recommendedName>
        <fullName evidence="11">ERCC4 domain-containing protein</fullName>
    </recommendedName>
</protein>
<dbReference type="Gene3D" id="1.10.150.20">
    <property type="entry name" value="5' to 3' exonuclease, C-terminal subdomain"/>
    <property type="match status" value="1"/>
</dbReference>
<dbReference type="GO" id="GO:0006312">
    <property type="term" value="P:mitotic recombination"/>
    <property type="evidence" value="ECO:0007669"/>
    <property type="project" value="EnsemblFungi"/>
</dbReference>
<keyword evidence="13" id="KW-1185">Reference proteome</keyword>
<dbReference type="InterPro" id="IPR006166">
    <property type="entry name" value="ERCC4_domain"/>
</dbReference>
<dbReference type="KEGG" id="vpo:Kpol_1007p11"/>
<dbReference type="eggNOG" id="KOG0442">
    <property type="taxonomic scope" value="Eukaryota"/>
</dbReference>
<dbReference type="InterPro" id="IPR011335">
    <property type="entry name" value="Restrct_endonuc-II-like"/>
</dbReference>
<feature type="domain" description="ERCC4" evidence="11">
    <location>
        <begin position="817"/>
        <end position="897"/>
    </location>
</feature>
<comment type="subcellular location">
    <subcellularLocation>
        <location evidence="1">Nucleus</location>
    </subcellularLocation>
</comment>
<evidence type="ECO:0000259" key="11">
    <source>
        <dbReference type="SMART" id="SM00891"/>
    </source>
</evidence>
<dbReference type="GO" id="GO:0006277">
    <property type="term" value="P:DNA amplification"/>
    <property type="evidence" value="ECO:0007669"/>
    <property type="project" value="EnsemblFungi"/>
</dbReference>
<keyword evidence="4" id="KW-0255">Endonuclease</keyword>
<dbReference type="InParanoid" id="A7TRT3"/>
<gene>
    <name evidence="12" type="ORF">Kpol_1007p11</name>
</gene>
<dbReference type="InterPro" id="IPR047520">
    <property type="entry name" value="XPF_nuclease"/>
</dbReference>
<evidence type="ECO:0000256" key="4">
    <source>
        <dbReference type="ARBA" id="ARBA00022759"/>
    </source>
</evidence>
<comment type="similarity">
    <text evidence="2">Belongs to the XPF family.</text>
</comment>
<dbReference type="STRING" id="436907.A7TRT3"/>
<dbReference type="InterPro" id="IPR006167">
    <property type="entry name" value="XPF"/>
</dbReference>
<evidence type="ECO:0000256" key="5">
    <source>
        <dbReference type="ARBA" id="ARBA00022763"/>
    </source>
</evidence>
<dbReference type="OMA" id="THILDIM"/>